<gene>
    <name evidence="1" type="ORF">FYJ80_11165</name>
</gene>
<sequence>MKKLVAVLLLLTVLLSTIYSQEYISYSASSNNKSQNLSKQDEIWIISDSNNFLWNRYVEEALRDEFTQRGIKVFLNTDYFDVKDFNEDNIDLMYDEIFDSTATHILFITIEELYTFTYGGGIKQFDTTGSLIDLKSGEVAFRVGIATEADSNDQLSYNATCKPSTLSMASALATEYMRYVK</sequence>
<proteinExistence type="predicted"/>
<evidence type="ECO:0000313" key="1">
    <source>
        <dbReference type="EMBL" id="MSU07307.1"/>
    </source>
</evidence>
<dbReference type="Proteomes" id="UP000460549">
    <property type="component" value="Unassembled WGS sequence"/>
</dbReference>
<dbReference type="AlphaFoldDB" id="A0A7X2PEH8"/>
<reference evidence="1 2" key="1">
    <citation type="submission" date="2019-08" db="EMBL/GenBank/DDBJ databases">
        <title>In-depth cultivation of the pig gut microbiome towards novel bacterial diversity and tailored functional studies.</title>
        <authorList>
            <person name="Wylensek D."/>
            <person name="Hitch T.C.A."/>
            <person name="Clavel T."/>
        </authorList>
    </citation>
    <scope>NUCLEOTIDE SEQUENCE [LARGE SCALE GENOMIC DNA]</scope>
    <source>
        <strain evidence="1 2">NM-380-WT-3C1</strain>
    </source>
</reference>
<evidence type="ECO:0000313" key="2">
    <source>
        <dbReference type="Proteomes" id="UP000460549"/>
    </source>
</evidence>
<dbReference type="RefSeq" id="WP_154426946.1">
    <property type="nucleotide sequence ID" value="NZ_VUNN01000037.1"/>
</dbReference>
<name>A0A7X2PEH8_9SPIO</name>
<accession>A0A7X2PEH8</accession>
<comment type="caution">
    <text evidence="1">The sequence shown here is derived from an EMBL/GenBank/DDBJ whole genome shotgun (WGS) entry which is preliminary data.</text>
</comment>
<organism evidence="1 2">
    <name type="scientific">Bullifex porci</name>
    <dbReference type="NCBI Taxonomy" id="2606638"/>
    <lineage>
        <taxon>Bacteria</taxon>
        <taxon>Pseudomonadati</taxon>
        <taxon>Spirochaetota</taxon>
        <taxon>Spirochaetia</taxon>
        <taxon>Spirochaetales</taxon>
        <taxon>Spirochaetaceae</taxon>
        <taxon>Bullifex</taxon>
    </lineage>
</organism>
<protein>
    <submittedName>
        <fullName evidence="1">Uncharacterized protein</fullName>
    </submittedName>
</protein>
<keyword evidence="2" id="KW-1185">Reference proteome</keyword>
<dbReference type="EMBL" id="VUNN01000037">
    <property type="protein sequence ID" value="MSU07307.1"/>
    <property type="molecule type" value="Genomic_DNA"/>
</dbReference>